<name>A0A369C402_9GAMM</name>
<proteinExistence type="predicted"/>
<gene>
    <name evidence="2" type="ORF">DFQ59_109133</name>
</gene>
<dbReference type="Pfam" id="PF01636">
    <property type="entry name" value="APH"/>
    <property type="match status" value="1"/>
</dbReference>
<dbReference type="InterPro" id="IPR002575">
    <property type="entry name" value="Aminoglycoside_PTrfase"/>
</dbReference>
<keyword evidence="3" id="KW-1185">Reference proteome</keyword>
<feature type="domain" description="Aminoglycoside phosphotransferase" evidence="1">
    <location>
        <begin position="127"/>
        <end position="288"/>
    </location>
</feature>
<dbReference type="PANTHER" id="PTHR43883:SF1">
    <property type="entry name" value="GLUCONOKINASE"/>
    <property type="match status" value="1"/>
</dbReference>
<dbReference type="InterPro" id="IPR027417">
    <property type="entry name" value="P-loop_NTPase"/>
</dbReference>
<dbReference type="InterPro" id="IPR052732">
    <property type="entry name" value="Cell-binding_unc_protein"/>
</dbReference>
<accession>A0A369C402</accession>
<comment type="caution">
    <text evidence="2">The sequence shown here is derived from an EMBL/GenBank/DDBJ whole genome shotgun (WGS) entry which is preliminary data.</text>
</comment>
<dbReference type="AlphaFoldDB" id="A0A369C402"/>
<organism evidence="2 3">
    <name type="scientific">Thioalbus denitrificans</name>
    <dbReference type="NCBI Taxonomy" id="547122"/>
    <lineage>
        <taxon>Bacteria</taxon>
        <taxon>Pseudomonadati</taxon>
        <taxon>Pseudomonadota</taxon>
        <taxon>Gammaproteobacteria</taxon>
        <taxon>Chromatiales</taxon>
        <taxon>Ectothiorhodospiraceae</taxon>
        <taxon>Thioalbus</taxon>
    </lineage>
</organism>
<dbReference type="RefSeq" id="WP_114280682.1">
    <property type="nucleotide sequence ID" value="NZ_QPJY01000009.1"/>
</dbReference>
<dbReference type="EMBL" id="QPJY01000009">
    <property type="protein sequence ID" value="RCX26604.1"/>
    <property type="molecule type" value="Genomic_DNA"/>
</dbReference>
<dbReference type="PANTHER" id="PTHR43883">
    <property type="entry name" value="SLR0207 PROTEIN"/>
    <property type="match status" value="1"/>
</dbReference>
<evidence type="ECO:0000313" key="3">
    <source>
        <dbReference type="Proteomes" id="UP000252707"/>
    </source>
</evidence>
<reference evidence="2 3" key="1">
    <citation type="submission" date="2018-07" db="EMBL/GenBank/DDBJ databases">
        <title>Genomic Encyclopedia of Type Strains, Phase IV (KMG-IV): sequencing the most valuable type-strain genomes for metagenomic binning, comparative biology and taxonomic classification.</title>
        <authorList>
            <person name="Goeker M."/>
        </authorList>
    </citation>
    <scope>NUCLEOTIDE SEQUENCE [LARGE SCALE GENOMIC DNA]</scope>
    <source>
        <strain evidence="2 3">DSM 26407</strain>
    </source>
</reference>
<sequence length="527" mass="57692">MDSSSHSRLLQALQDPALYPHPVSGFQLLETHISSVLLTGEYAYKIKKPLDLGFLDFSTLERRRRFCAEELRLNRRLAPDLYLESVPITGSPGAPALGGAGEPFEYAVKMRQFDQSALLDGLLARGELPPERMDELAATVAGFHAGIATADPGSDFGTPEVAYFPVGQNFDQIRPLLHAAEDLAQLDRLQAWAEGEYAARREAMAARKADGFIRECHGDLHLGNMALIGDRVTPFDCIEFNDHLRWIDVVSEVAFLTMDLMDRGRPDYAARFLNGYLERTGDYGGLALLRFYRAYRAMVRAKVSVIRLAQPDVPADEQATVRAKYRGYADLAEALGRPGRPALIITHGVSGSGKTTLSQGLVEQLGAVRVRSDVERKRLFGLEAGARTKSALGGGLYTAEATLDTYRHLARLAESILDAGYPALVDATFLKADQRRLFAELAGRLGVPFVILDCVAGEDTLRRWVSERAARGGDASEADLEVLEHQLGSREPLDENERARSVHADAERVHDGAELAEAVRALLPGGA</sequence>
<dbReference type="OrthoDB" id="9810277at2"/>
<dbReference type="InterPro" id="IPR011009">
    <property type="entry name" value="Kinase-like_dom_sf"/>
</dbReference>
<dbReference type="Gene3D" id="3.90.1200.10">
    <property type="match status" value="1"/>
</dbReference>
<evidence type="ECO:0000259" key="1">
    <source>
        <dbReference type="Pfam" id="PF01636"/>
    </source>
</evidence>
<dbReference type="SUPFAM" id="SSF56112">
    <property type="entry name" value="Protein kinase-like (PK-like)"/>
    <property type="match status" value="1"/>
</dbReference>
<protein>
    <recommendedName>
        <fullName evidence="1">Aminoglycoside phosphotransferase domain-containing protein</fullName>
    </recommendedName>
</protein>
<dbReference type="SUPFAM" id="SSF52540">
    <property type="entry name" value="P-loop containing nucleoside triphosphate hydrolases"/>
    <property type="match status" value="1"/>
</dbReference>
<evidence type="ECO:0000313" key="2">
    <source>
        <dbReference type="EMBL" id="RCX26604.1"/>
    </source>
</evidence>
<dbReference type="Proteomes" id="UP000252707">
    <property type="component" value="Unassembled WGS sequence"/>
</dbReference>
<dbReference type="Gene3D" id="3.40.50.300">
    <property type="entry name" value="P-loop containing nucleotide triphosphate hydrolases"/>
    <property type="match status" value="1"/>
</dbReference>
<dbReference type="Pfam" id="PF13671">
    <property type="entry name" value="AAA_33"/>
    <property type="match status" value="1"/>
</dbReference>